<dbReference type="Pfam" id="PF13163">
    <property type="entry name" value="DUF3999"/>
    <property type="match status" value="1"/>
</dbReference>
<dbReference type="RefSeq" id="WP_169665560.1">
    <property type="nucleotide sequence ID" value="NZ_CP076133.1"/>
</dbReference>
<evidence type="ECO:0000256" key="2">
    <source>
        <dbReference type="SAM" id="SignalP"/>
    </source>
</evidence>
<proteinExistence type="predicted"/>
<feature type="chain" id="PRO_5043925910" evidence="2">
    <location>
        <begin position="20"/>
        <end position="411"/>
    </location>
</feature>
<keyword evidence="4" id="KW-1185">Reference proteome</keyword>
<keyword evidence="2" id="KW-0732">Signal</keyword>
<dbReference type="AlphaFoldDB" id="A0AAX1NAZ6"/>
<accession>A0AAX1NAZ6</accession>
<reference evidence="3 4" key="1">
    <citation type="submission" date="2021-05" db="EMBL/GenBank/DDBJ databases">
        <title>Comparative genomic studies on the polysaccharide-degrading batcterial strains of the Flammeovirga genus.</title>
        <authorList>
            <person name="Zewei F."/>
            <person name="Zheng Z."/>
            <person name="Yu L."/>
            <person name="Ruyue G."/>
            <person name="Yanhong M."/>
            <person name="Yuanyuan C."/>
            <person name="Jingyan G."/>
            <person name="Wenjun H."/>
        </authorList>
    </citation>
    <scope>NUCLEOTIDE SEQUENCE [LARGE SCALE GENOMIC DNA]</scope>
    <source>
        <strain evidence="3 4">NBRC:100898</strain>
    </source>
</reference>
<keyword evidence="1" id="KW-0472">Membrane</keyword>
<evidence type="ECO:0000256" key="1">
    <source>
        <dbReference type="SAM" id="Phobius"/>
    </source>
</evidence>
<dbReference type="EMBL" id="CP076133">
    <property type="protein sequence ID" value="QWG04662.1"/>
    <property type="molecule type" value="Genomic_DNA"/>
</dbReference>
<gene>
    <name evidence="3" type="ORF">KMW28_27575</name>
</gene>
<feature type="signal peptide" evidence="2">
    <location>
        <begin position="1"/>
        <end position="19"/>
    </location>
</feature>
<keyword evidence="1" id="KW-0812">Transmembrane</keyword>
<dbReference type="KEGG" id="fya:KMW28_27575"/>
<name>A0AAX1NAZ6_9BACT</name>
<keyword evidence="1" id="KW-1133">Transmembrane helix</keyword>
<protein>
    <submittedName>
        <fullName evidence="3">DUF3999 family protein</fullName>
    </submittedName>
</protein>
<organism evidence="3 4">
    <name type="scientific">Flammeovirga yaeyamensis</name>
    <dbReference type="NCBI Taxonomy" id="367791"/>
    <lineage>
        <taxon>Bacteria</taxon>
        <taxon>Pseudomonadati</taxon>
        <taxon>Bacteroidota</taxon>
        <taxon>Cytophagia</taxon>
        <taxon>Cytophagales</taxon>
        <taxon>Flammeovirgaceae</taxon>
        <taxon>Flammeovirga</taxon>
    </lineage>
</organism>
<dbReference type="Proteomes" id="UP000678679">
    <property type="component" value="Chromosome 2"/>
</dbReference>
<evidence type="ECO:0000313" key="3">
    <source>
        <dbReference type="EMBL" id="QWG04662.1"/>
    </source>
</evidence>
<feature type="transmembrane region" description="Helical" evidence="1">
    <location>
        <begin position="385"/>
        <end position="406"/>
    </location>
</feature>
<evidence type="ECO:0000313" key="4">
    <source>
        <dbReference type="Proteomes" id="UP000678679"/>
    </source>
</evidence>
<sequence>MKFLTNLIVLSFISFSVFAQKIDQFNYKNKLNGIQDQWHKIELTDDIIGQTNQKLSDIRVFGITSENDTVVAPYILSFQPKKEIIKKVDFKRINDTHDTNRYYYTFLLKDKEAINQIKLDFGLENFDWKVKLEASQDQKKWFTVVEDYRLLSIKNDQMEYKFTDIKFKDAHYPYFRLSIKTDEDPTLTSAKINRKIIEEGDIKTFPIANYNVIDHKKDRTTEVSIDFGKKVRINHLSFNFEEDFDFYRYATIKYLSDSVKTEKGWKYNYKTLKGYTFNSVEKNEVNFKSTTLQKLKIIIYNKQNQPIQFSSVKASGHHYHLTTRFIEEANYWVVYGGKNVYAPDYDIKHFKKNIPENISTLEMGQQEEIKKIDKVKEEALFENEIWLWAIMGVMVVVLGGFAVKMLKSESL</sequence>
<dbReference type="InterPro" id="IPR025060">
    <property type="entry name" value="DUF3999"/>
</dbReference>